<feature type="transmembrane region" description="Helical" evidence="5">
    <location>
        <begin position="139"/>
        <end position="158"/>
    </location>
</feature>
<dbReference type="GO" id="GO:0005886">
    <property type="term" value="C:plasma membrane"/>
    <property type="evidence" value="ECO:0007669"/>
    <property type="project" value="TreeGrafter"/>
</dbReference>
<sequence length="169" mass="18185">MIVILALRVFQLLFATIVLALSVIMIKGYGPGLSWLLIIYGSFCGGAAIIIGVIGIVACFMEALQGTIMLVLDCVASFFLLAGGIAYAATIKVGNCDDFVGYVSHHNNPFSFSAQRRLTLWESIDEATTRCRETQASTAFLWFTAACFIGTTVIHFLGRKRGGGAVSYP</sequence>
<keyword evidence="2 5" id="KW-0812">Transmembrane</keyword>
<evidence type="ECO:0000256" key="1">
    <source>
        <dbReference type="ARBA" id="ARBA00004141"/>
    </source>
</evidence>
<dbReference type="OrthoDB" id="2017497at2759"/>
<dbReference type="EMBL" id="CAJHIA010000002">
    <property type="protein sequence ID" value="CAD6439984.1"/>
    <property type="molecule type" value="Genomic_DNA"/>
</dbReference>
<evidence type="ECO:0000256" key="4">
    <source>
        <dbReference type="ARBA" id="ARBA00023136"/>
    </source>
</evidence>
<keyword evidence="4 5" id="KW-0472">Membrane</keyword>
<proteinExistence type="predicted"/>
<keyword evidence="8" id="KW-1185">Reference proteome</keyword>
<feature type="transmembrane region" description="Helical" evidence="5">
    <location>
        <begin position="36"/>
        <end position="61"/>
    </location>
</feature>
<evidence type="ECO:0000313" key="7">
    <source>
        <dbReference type="EMBL" id="CAD6439984.1"/>
    </source>
</evidence>
<feature type="transmembrane region" description="Helical" evidence="5">
    <location>
        <begin position="68"/>
        <end position="89"/>
    </location>
</feature>
<gene>
    <name evidence="7" type="ORF">SCLTRI_LOCUS623</name>
</gene>
<comment type="subcellular location">
    <subcellularLocation>
        <location evidence="1">Membrane</location>
        <topology evidence="1">Multi-pass membrane protein</topology>
    </subcellularLocation>
</comment>
<dbReference type="InterPro" id="IPR008253">
    <property type="entry name" value="Marvel"/>
</dbReference>
<comment type="caution">
    <text evidence="7">The sequence shown here is derived from an EMBL/GenBank/DDBJ whole genome shotgun (WGS) entry which is preliminary data.</text>
</comment>
<accession>A0A8H2VLS6</accession>
<dbReference type="InterPro" id="IPR052649">
    <property type="entry name" value="NCE102-like"/>
</dbReference>
<reference evidence="7" key="1">
    <citation type="submission" date="2020-10" db="EMBL/GenBank/DDBJ databases">
        <authorList>
            <person name="Kusch S."/>
        </authorList>
    </citation>
    <scope>NUCLEOTIDE SEQUENCE</scope>
    <source>
        <strain evidence="7">SwB9</strain>
    </source>
</reference>
<dbReference type="Proteomes" id="UP000624404">
    <property type="component" value="Unassembled WGS sequence"/>
</dbReference>
<dbReference type="Pfam" id="PF01284">
    <property type="entry name" value="MARVEL"/>
    <property type="match status" value="1"/>
</dbReference>
<evidence type="ECO:0000256" key="3">
    <source>
        <dbReference type="ARBA" id="ARBA00022989"/>
    </source>
</evidence>
<dbReference type="AlphaFoldDB" id="A0A8H2VLS6"/>
<dbReference type="GO" id="GO:0070941">
    <property type="term" value="P:eisosome assembly"/>
    <property type="evidence" value="ECO:0007669"/>
    <property type="project" value="TreeGrafter"/>
</dbReference>
<organism evidence="7 8">
    <name type="scientific">Sclerotinia trifoliorum</name>
    <dbReference type="NCBI Taxonomy" id="28548"/>
    <lineage>
        <taxon>Eukaryota</taxon>
        <taxon>Fungi</taxon>
        <taxon>Dikarya</taxon>
        <taxon>Ascomycota</taxon>
        <taxon>Pezizomycotina</taxon>
        <taxon>Leotiomycetes</taxon>
        <taxon>Helotiales</taxon>
        <taxon>Sclerotiniaceae</taxon>
        <taxon>Sclerotinia</taxon>
    </lineage>
</organism>
<protein>
    <submittedName>
        <fullName evidence="7">Dee77c75-a6f6-43f4-b50e-55c7e1c23a1c</fullName>
    </submittedName>
</protein>
<evidence type="ECO:0000256" key="2">
    <source>
        <dbReference type="ARBA" id="ARBA00022692"/>
    </source>
</evidence>
<dbReference type="PANTHER" id="PTHR28165:SF1">
    <property type="entry name" value="NON-CLASSICAL EXPORT PROTEIN 2-RELATED"/>
    <property type="match status" value="1"/>
</dbReference>
<dbReference type="GO" id="GO:0032126">
    <property type="term" value="C:eisosome"/>
    <property type="evidence" value="ECO:0007669"/>
    <property type="project" value="TreeGrafter"/>
</dbReference>
<name>A0A8H2VLS6_9HELO</name>
<evidence type="ECO:0000313" key="8">
    <source>
        <dbReference type="Proteomes" id="UP000624404"/>
    </source>
</evidence>
<evidence type="ECO:0000259" key="6">
    <source>
        <dbReference type="Pfam" id="PF01284"/>
    </source>
</evidence>
<dbReference type="PANTHER" id="PTHR28165">
    <property type="entry name" value="NON-CLASSICAL EXPORT PROTEIN 2-RELATED"/>
    <property type="match status" value="1"/>
</dbReference>
<feature type="domain" description="MARVEL" evidence="6">
    <location>
        <begin position="5"/>
        <end position="153"/>
    </location>
</feature>
<evidence type="ECO:0000256" key="5">
    <source>
        <dbReference type="SAM" id="Phobius"/>
    </source>
</evidence>
<keyword evidence="3 5" id="KW-1133">Transmembrane helix</keyword>
<dbReference type="GO" id="GO:0072659">
    <property type="term" value="P:protein localization to plasma membrane"/>
    <property type="evidence" value="ECO:0007669"/>
    <property type="project" value="TreeGrafter"/>
</dbReference>